<dbReference type="Proteomes" id="UP000261540">
    <property type="component" value="Unplaced"/>
</dbReference>
<evidence type="ECO:0000259" key="2">
    <source>
        <dbReference type="PROSITE" id="PS50835"/>
    </source>
</evidence>
<organism evidence="3 4">
    <name type="scientific">Paramormyrops kingsleyae</name>
    <dbReference type="NCBI Taxonomy" id="1676925"/>
    <lineage>
        <taxon>Eukaryota</taxon>
        <taxon>Metazoa</taxon>
        <taxon>Chordata</taxon>
        <taxon>Craniata</taxon>
        <taxon>Vertebrata</taxon>
        <taxon>Euteleostomi</taxon>
        <taxon>Actinopterygii</taxon>
        <taxon>Neopterygii</taxon>
        <taxon>Teleostei</taxon>
        <taxon>Osteoglossocephala</taxon>
        <taxon>Osteoglossomorpha</taxon>
        <taxon>Osteoglossiformes</taxon>
        <taxon>Mormyridae</taxon>
        <taxon>Paramormyrops</taxon>
    </lineage>
</organism>
<dbReference type="Pfam" id="PF07686">
    <property type="entry name" value="V-set"/>
    <property type="match status" value="1"/>
</dbReference>
<sequence>MTSSELQKELETLTASVKCTVMTVCIRGQVTVSQTPELISASSGQTVTINCKTSSPVLGAGTSVPRMAWYQQKYGETPTLLIYHAITRNSGIPSRFSASGSSTDFTLTISGVQAEDAGDYYCQNLVTGKKQTPLWCHLDNKAPILTVLPPSSVEVSSKNTATLMCLANKGFPFDWKLSWKVDGNSKYSETSRGLLQKDGLYSWSSSLSLTVDEWKKAGSVVCEAHQGCQAPVTQTLKTTNCSE</sequence>
<dbReference type="GeneTree" id="ENSGT01030000234589"/>
<dbReference type="FunFam" id="2.60.40.10:FF:001230">
    <property type="entry name" value="Immunoglobulin kappa variable 8-16"/>
    <property type="match status" value="1"/>
</dbReference>
<reference evidence="3" key="2">
    <citation type="submission" date="2025-09" db="UniProtKB">
        <authorList>
            <consortium name="Ensembl"/>
        </authorList>
    </citation>
    <scope>IDENTIFICATION</scope>
</reference>
<dbReference type="SMART" id="SM00407">
    <property type="entry name" value="IGc1"/>
    <property type="match status" value="1"/>
</dbReference>
<dbReference type="InterPro" id="IPR013783">
    <property type="entry name" value="Ig-like_fold"/>
</dbReference>
<dbReference type="FunFam" id="2.60.40.10:FF:000283">
    <property type="entry name" value="Immunoglobulin kappa constant"/>
    <property type="match status" value="1"/>
</dbReference>
<reference evidence="3" key="1">
    <citation type="submission" date="2025-08" db="UniProtKB">
        <authorList>
            <consortium name="Ensembl"/>
        </authorList>
    </citation>
    <scope>IDENTIFICATION</scope>
</reference>
<dbReference type="AlphaFoldDB" id="A0A3B3Q6G5"/>
<proteinExistence type="predicted"/>
<dbReference type="PANTHER" id="PTHR23267">
    <property type="entry name" value="IMMUNOGLOBULIN LIGHT CHAIN"/>
    <property type="match status" value="1"/>
</dbReference>
<dbReference type="PROSITE" id="PS50835">
    <property type="entry name" value="IG_LIKE"/>
    <property type="match status" value="2"/>
</dbReference>
<feature type="domain" description="Ig-like" evidence="2">
    <location>
        <begin position="30"/>
        <end position="123"/>
    </location>
</feature>
<accession>A0A3B3Q6G5</accession>
<evidence type="ECO:0000313" key="3">
    <source>
        <dbReference type="Ensembl" id="ENSPKIP00000001235.1"/>
    </source>
</evidence>
<evidence type="ECO:0000256" key="1">
    <source>
        <dbReference type="ARBA" id="ARBA00023157"/>
    </source>
</evidence>
<dbReference type="Pfam" id="PF07654">
    <property type="entry name" value="C1-set"/>
    <property type="match status" value="1"/>
</dbReference>
<keyword evidence="4" id="KW-1185">Reference proteome</keyword>
<dbReference type="SMART" id="SM00406">
    <property type="entry name" value="IGv"/>
    <property type="match status" value="1"/>
</dbReference>
<keyword evidence="1" id="KW-1015">Disulfide bond</keyword>
<dbReference type="InterPro" id="IPR013106">
    <property type="entry name" value="Ig_V-set"/>
</dbReference>
<dbReference type="InterPro" id="IPR007110">
    <property type="entry name" value="Ig-like_dom"/>
</dbReference>
<name>A0A3B3Q6G5_9TELE</name>
<dbReference type="STRING" id="1676925.ENSPKIP00000001235"/>
<dbReference type="InterPro" id="IPR036179">
    <property type="entry name" value="Ig-like_dom_sf"/>
</dbReference>
<dbReference type="Gene3D" id="2.60.40.10">
    <property type="entry name" value="Immunoglobulins"/>
    <property type="match status" value="2"/>
</dbReference>
<protein>
    <recommendedName>
        <fullName evidence="2">Ig-like domain-containing protein</fullName>
    </recommendedName>
</protein>
<feature type="domain" description="Ig-like" evidence="2">
    <location>
        <begin position="143"/>
        <end position="233"/>
    </location>
</feature>
<dbReference type="InterPro" id="IPR003597">
    <property type="entry name" value="Ig_C1-set"/>
</dbReference>
<dbReference type="SUPFAM" id="SSF48726">
    <property type="entry name" value="Immunoglobulin"/>
    <property type="match status" value="2"/>
</dbReference>
<dbReference type="InterPro" id="IPR050150">
    <property type="entry name" value="IgV_Light_Chain"/>
</dbReference>
<evidence type="ECO:0000313" key="4">
    <source>
        <dbReference type="Proteomes" id="UP000261540"/>
    </source>
</evidence>
<dbReference type="SMART" id="SM00409">
    <property type="entry name" value="IG"/>
    <property type="match status" value="2"/>
</dbReference>
<dbReference type="Ensembl" id="ENSPKIT00000025152.1">
    <property type="protein sequence ID" value="ENSPKIP00000001235.1"/>
    <property type="gene ID" value="ENSPKIG00000019543.1"/>
</dbReference>
<dbReference type="InterPro" id="IPR003599">
    <property type="entry name" value="Ig_sub"/>
</dbReference>